<feature type="transmembrane region" description="Helical" evidence="6">
    <location>
        <begin position="121"/>
        <end position="139"/>
    </location>
</feature>
<feature type="transmembrane region" description="Helical" evidence="6">
    <location>
        <begin position="160"/>
        <end position="178"/>
    </location>
</feature>
<keyword evidence="8" id="KW-1185">Reference proteome</keyword>
<dbReference type="PANTHER" id="PTHR30250">
    <property type="entry name" value="PST FAMILY PREDICTED COLANIC ACID TRANSPORTER"/>
    <property type="match status" value="1"/>
</dbReference>
<protein>
    <submittedName>
        <fullName evidence="7">Polysaccharide biosynthesis protein</fullName>
    </submittedName>
</protein>
<evidence type="ECO:0000256" key="4">
    <source>
        <dbReference type="ARBA" id="ARBA00022989"/>
    </source>
</evidence>
<evidence type="ECO:0000256" key="6">
    <source>
        <dbReference type="SAM" id="Phobius"/>
    </source>
</evidence>
<dbReference type="OrthoDB" id="9775950at2"/>
<gene>
    <name evidence="7" type="ORF">H1164_05930</name>
</gene>
<feature type="transmembrane region" description="Helical" evidence="6">
    <location>
        <begin position="291"/>
        <end position="311"/>
    </location>
</feature>
<proteinExistence type="predicted"/>
<feature type="transmembrane region" description="Helical" evidence="6">
    <location>
        <begin position="452"/>
        <end position="474"/>
    </location>
</feature>
<comment type="subcellular location">
    <subcellularLocation>
        <location evidence="1">Cell membrane</location>
        <topology evidence="1">Multi-pass membrane protein</topology>
    </subcellularLocation>
</comment>
<dbReference type="EMBL" id="JACEIP010000006">
    <property type="protein sequence ID" value="MBA4542440.1"/>
    <property type="molecule type" value="Genomic_DNA"/>
</dbReference>
<evidence type="ECO:0000256" key="2">
    <source>
        <dbReference type="ARBA" id="ARBA00022475"/>
    </source>
</evidence>
<feature type="transmembrane region" description="Helical" evidence="6">
    <location>
        <begin position="12"/>
        <end position="29"/>
    </location>
</feature>
<evidence type="ECO:0000256" key="1">
    <source>
        <dbReference type="ARBA" id="ARBA00004651"/>
    </source>
</evidence>
<reference evidence="7 8" key="1">
    <citation type="submission" date="2020-07" db="EMBL/GenBank/DDBJ databases">
        <authorList>
            <person name="Feng H."/>
        </authorList>
    </citation>
    <scope>NUCLEOTIDE SEQUENCE [LARGE SCALE GENOMIC DNA]</scope>
    <source>
        <strain evidence="8">s-11</strain>
    </source>
</reference>
<dbReference type="InterPro" id="IPR050833">
    <property type="entry name" value="Poly_Biosynth_Transport"/>
</dbReference>
<keyword evidence="3 6" id="KW-0812">Transmembrane</keyword>
<feature type="transmembrane region" description="Helical" evidence="6">
    <location>
        <begin position="332"/>
        <end position="352"/>
    </location>
</feature>
<name>A0A7W1X985_9BACL</name>
<keyword evidence="5 6" id="KW-0472">Membrane</keyword>
<evidence type="ECO:0000313" key="7">
    <source>
        <dbReference type="EMBL" id="MBA4542440.1"/>
    </source>
</evidence>
<dbReference type="InterPro" id="IPR024923">
    <property type="entry name" value="PG_synth_SpoVB"/>
</dbReference>
<evidence type="ECO:0000313" key="8">
    <source>
        <dbReference type="Proteomes" id="UP000530514"/>
    </source>
</evidence>
<feature type="transmembrane region" description="Helical" evidence="6">
    <location>
        <begin position="392"/>
        <end position="412"/>
    </location>
</feature>
<dbReference type="InterPro" id="IPR002797">
    <property type="entry name" value="Polysacc_synth"/>
</dbReference>
<keyword evidence="4 6" id="KW-1133">Transmembrane helix</keyword>
<dbReference type="PIRSF" id="PIRSF038958">
    <property type="entry name" value="PG_synth_SpoVB"/>
    <property type="match status" value="1"/>
</dbReference>
<dbReference type="Proteomes" id="UP000530514">
    <property type="component" value="Unassembled WGS sequence"/>
</dbReference>
<feature type="transmembrane region" description="Helical" evidence="6">
    <location>
        <begin position="231"/>
        <end position="256"/>
    </location>
</feature>
<evidence type="ECO:0000256" key="5">
    <source>
        <dbReference type="ARBA" id="ARBA00023136"/>
    </source>
</evidence>
<comment type="caution">
    <text evidence="7">The sequence shown here is derived from an EMBL/GenBank/DDBJ whole genome shotgun (WGS) entry which is preliminary data.</text>
</comment>
<organism evidence="7 8">
    <name type="scientific">Thermoactinomyces daqus</name>
    <dbReference type="NCBI Taxonomy" id="1329516"/>
    <lineage>
        <taxon>Bacteria</taxon>
        <taxon>Bacillati</taxon>
        <taxon>Bacillota</taxon>
        <taxon>Bacilli</taxon>
        <taxon>Bacillales</taxon>
        <taxon>Thermoactinomycetaceae</taxon>
        <taxon>Thermoactinomyces</taxon>
    </lineage>
</organism>
<dbReference type="CDD" id="cd13124">
    <property type="entry name" value="MATE_SpoVB_like"/>
    <property type="match status" value="1"/>
</dbReference>
<dbReference type="Pfam" id="PF01943">
    <property type="entry name" value="Polysacc_synt"/>
    <property type="match status" value="1"/>
</dbReference>
<feature type="transmembrane region" description="Helical" evidence="6">
    <location>
        <begin position="486"/>
        <end position="508"/>
    </location>
</feature>
<feature type="transmembrane region" description="Helical" evidence="6">
    <location>
        <begin position="418"/>
        <end position="440"/>
    </location>
</feature>
<dbReference type="PANTHER" id="PTHR30250:SF29">
    <property type="entry name" value="POLYSACCHARIDE BIOSYNTHESIS PROTEIN C-TERMINAL DOMAIN-CONTAINING PROTEIN"/>
    <property type="match status" value="1"/>
</dbReference>
<dbReference type="AlphaFoldDB" id="A0A7W1X985"/>
<feature type="transmembrane region" description="Helical" evidence="6">
    <location>
        <begin position="49"/>
        <end position="68"/>
    </location>
</feature>
<keyword evidence="2" id="KW-1003">Cell membrane</keyword>
<feature type="transmembrane region" description="Helical" evidence="6">
    <location>
        <begin position="184"/>
        <end position="210"/>
    </location>
</feature>
<dbReference type="RefSeq" id="WP_033100692.1">
    <property type="nucleotide sequence ID" value="NZ_JACEIP010000006.1"/>
</dbReference>
<accession>A0A7W1X985</accession>
<feature type="transmembrane region" description="Helical" evidence="6">
    <location>
        <begin position="364"/>
        <end position="385"/>
    </location>
</feature>
<sequence length="542" mass="58324">MAQLQSSFVRGAAILGLAAFFSKILGALYRIPYQNITGNEGMFVYQQVYPLYSVLLILATAGFPTAISKLVSEKLAEEKEEEARQIFRIALVSLLLIGFVFFLVLFFGAGKLAEWMGNRNLLTLPIQAVSFALLLVPAASAIRGFFQGYQNMAPTALSQVVEQLIRVATILALSWYLTRTGFGFAQIGAGAVFGATTGAVGAIAVLLFFMRKNRAEEYSRNVSGGPRSKSSIRSIVVSIISISLPVCFGALVLPLFSLVDSFTIANLLVDSGLSLNQAVIAKGIFDRGQPLIQFASFFATAISLSIVPAVAEARARKQDQMAGERAQLALRLTWMLGLPASVGLAVIVEPVNVMLFKDASGTDALSILAFVAIFTVLVHTTTGILQGLGRVYVPAVTLLIGVAVKLGFNLWLIPLLGIRGAAVATVIAFACTAALNLFALKKEWGTTVLKGLPLKTIWATAWMAAVVYLVMLGLKALLVDGDESRMAMSVIALSCVGIGGVVYLWALLRFGALTRADLEKVPKLERKILPLLERWRLLELKE</sequence>
<evidence type="ECO:0000256" key="3">
    <source>
        <dbReference type="ARBA" id="ARBA00022692"/>
    </source>
</evidence>
<dbReference type="GO" id="GO:0005886">
    <property type="term" value="C:plasma membrane"/>
    <property type="evidence" value="ECO:0007669"/>
    <property type="project" value="UniProtKB-SubCell"/>
</dbReference>
<feature type="transmembrane region" description="Helical" evidence="6">
    <location>
        <begin position="89"/>
        <end position="109"/>
    </location>
</feature>